<evidence type="ECO:0000256" key="3">
    <source>
        <dbReference type="ARBA" id="ARBA00022989"/>
    </source>
</evidence>
<dbReference type="Pfam" id="PF06305">
    <property type="entry name" value="LapA_dom"/>
    <property type="match status" value="1"/>
</dbReference>
<protein>
    <recommendedName>
        <fullName evidence="7">Lipopolysaccharide assembly protein A domain-containing protein</fullName>
    </recommendedName>
</protein>
<evidence type="ECO:0000256" key="6">
    <source>
        <dbReference type="SAM" id="Phobius"/>
    </source>
</evidence>
<feature type="transmembrane region" description="Helical" evidence="6">
    <location>
        <begin position="5"/>
        <end position="22"/>
    </location>
</feature>
<evidence type="ECO:0000259" key="7">
    <source>
        <dbReference type="Pfam" id="PF06305"/>
    </source>
</evidence>
<keyword evidence="1" id="KW-1003">Cell membrane</keyword>
<sequence length="98" mass="10975">MLKRISIGILVVLIFLLMLWFTNSNPGVVSLDLAFGTVQPTIPLAFSVTFVLGWAFGLLCTSLLIFRLVNERRRLRRALRNSESEVSSLRNLPLADAD</sequence>
<evidence type="ECO:0000256" key="5">
    <source>
        <dbReference type="SAM" id="Coils"/>
    </source>
</evidence>
<keyword evidence="3 6" id="KW-1133">Transmembrane helix</keyword>
<reference evidence="8" key="1">
    <citation type="submission" date="2019-07" db="EMBL/GenBank/DDBJ databases">
        <authorList>
            <person name="Weber M."/>
            <person name="Kostadinov I."/>
            <person name="Kostadinov D I."/>
        </authorList>
    </citation>
    <scope>NUCLEOTIDE SEQUENCE</scope>
    <source>
        <strain evidence="8">Gfbio:sag-sample-m06:053724c1-46a9-4a36-b237-ea2bf867836b</strain>
    </source>
</reference>
<dbReference type="EMBL" id="LR633967">
    <property type="protein sequence ID" value="VUX56082.1"/>
    <property type="molecule type" value="Genomic_DNA"/>
</dbReference>
<accession>A0A7D9H8Y4</accession>
<dbReference type="GO" id="GO:0005886">
    <property type="term" value="C:plasma membrane"/>
    <property type="evidence" value="ECO:0007669"/>
    <property type="project" value="InterPro"/>
</dbReference>
<name>A0A7D9H8Y4_9GAMM</name>
<evidence type="ECO:0000256" key="1">
    <source>
        <dbReference type="ARBA" id="ARBA00022475"/>
    </source>
</evidence>
<feature type="coiled-coil region" evidence="5">
    <location>
        <begin position="65"/>
        <end position="92"/>
    </location>
</feature>
<evidence type="ECO:0000256" key="2">
    <source>
        <dbReference type="ARBA" id="ARBA00022692"/>
    </source>
</evidence>
<organism evidence="8">
    <name type="scientific">uncultured Woeseiaceae bacterium</name>
    <dbReference type="NCBI Taxonomy" id="1983305"/>
    <lineage>
        <taxon>Bacteria</taxon>
        <taxon>Pseudomonadati</taxon>
        <taxon>Pseudomonadota</taxon>
        <taxon>Gammaproteobacteria</taxon>
        <taxon>Woeseiales</taxon>
        <taxon>Woeseiaceae</taxon>
        <taxon>environmental samples</taxon>
    </lineage>
</organism>
<dbReference type="InterPro" id="IPR010445">
    <property type="entry name" value="LapA_dom"/>
</dbReference>
<keyword evidence="5" id="KW-0175">Coiled coil</keyword>
<evidence type="ECO:0000313" key="8">
    <source>
        <dbReference type="EMBL" id="VUX56082.1"/>
    </source>
</evidence>
<gene>
    <name evidence="8" type="ORF">JTBM06_V1_270011</name>
</gene>
<keyword evidence="2 6" id="KW-0812">Transmembrane</keyword>
<dbReference type="AlphaFoldDB" id="A0A7D9H8Y4"/>
<feature type="transmembrane region" description="Helical" evidence="6">
    <location>
        <begin position="42"/>
        <end position="69"/>
    </location>
</feature>
<proteinExistence type="predicted"/>
<feature type="domain" description="Lipopolysaccharide assembly protein A" evidence="7">
    <location>
        <begin position="25"/>
        <end position="86"/>
    </location>
</feature>
<evidence type="ECO:0000256" key="4">
    <source>
        <dbReference type="ARBA" id="ARBA00023136"/>
    </source>
</evidence>
<keyword evidence="4 6" id="KW-0472">Membrane</keyword>